<sequence>MLLLKQNKCLEEETMDIINEILRICATNREVDELLMTFAINLDRSLESDTDAV</sequence>
<evidence type="ECO:0000313" key="1">
    <source>
        <dbReference type="EMBL" id="DAD83733.1"/>
    </source>
</evidence>
<reference evidence="1" key="1">
    <citation type="journal article" date="2021" name="Proc. Natl. Acad. Sci. U.S.A.">
        <title>A Catalog of Tens of Thousands of Viruses from Human Metagenomes Reveals Hidden Associations with Chronic Diseases.</title>
        <authorList>
            <person name="Tisza M.J."/>
            <person name="Buck C.B."/>
        </authorList>
    </citation>
    <scope>NUCLEOTIDE SEQUENCE</scope>
    <source>
        <strain evidence="1">CtI7W9</strain>
    </source>
</reference>
<accession>A0A8S5MMY2</accession>
<name>A0A8S5MMY2_9CAUD</name>
<dbReference type="EMBL" id="BK014941">
    <property type="protein sequence ID" value="DAD83733.1"/>
    <property type="molecule type" value="Genomic_DNA"/>
</dbReference>
<organism evidence="1">
    <name type="scientific">Myoviridae sp. ctI7W9</name>
    <dbReference type="NCBI Taxonomy" id="2826636"/>
    <lineage>
        <taxon>Viruses</taxon>
        <taxon>Duplodnaviria</taxon>
        <taxon>Heunggongvirae</taxon>
        <taxon>Uroviricota</taxon>
        <taxon>Caudoviricetes</taxon>
    </lineage>
</organism>
<proteinExistence type="predicted"/>
<protein>
    <submittedName>
        <fullName evidence="1">Uncharacterized protein</fullName>
    </submittedName>
</protein>